<organism evidence="2 3">
    <name type="scientific">Salmonella phage Det7</name>
    <dbReference type="NCBI Taxonomy" id="454798"/>
    <lineage>
        <taxon>Viruses</taxon>
        <taxon>Duplodnaviria</taxon>
        <taxon>Heunggongvirae</taxon>
        <taxon>Uroviricota</taxon>
        <taxon>Caudoviricetes</taxon>
        <taxon>Pantevenvirales</taxon>
        <taxon>Ackermannviridae</taxon>
        <taxon>Cvivirinae</taxon>
        <taxon>Kuttervirus</taxon>
        <taxon>Kuttervirus Det7</taxon>
    </lineage>
</organism>
<dbReference type="GeneID" id="24366682"/>
<name>A0A0C5PQN0_9CAUD</name>
<reference evidence="2 3" key="1">
    <citation type="journal article" date="2015" name="Genome Announc.">
        <title>Genome Sequence of Salmonella enterica Phage Det7.</title>
        <authorList>
            <person name="Casjens S.R."/>
            <person name="Jacobs-Sera D."/>
            <person name="Hatfull G.F."/>
            <person name="Hendrix R.W."/>
        </authorList>
    </citation>
    <scope>NUCLEOTIDE SEQUENCE [LARGE SCALE GENOMIC DNA]</scope>
</reference>
<proteinExistence type="predicted"/>
<accession>A0A0C5PQN0</accession>
<keyword evidence="1" id="KW-1133">Transmembrane helix</keyword>
<sequence length="110" mass="12353">MRIFFPGQKVPEEIEKVELFGYKSGDPFLRFSSPCIVKRNNEGHYVRPIILMGSVMTLRAKTDSVVITGSPNIPNGKTTLNCKPILSSWMLIGFLSVVLSYRYLTDLGIL</sequence>
<dbReference type="EMBL" id="KP797973">
    <property type="protein sequence ID" value="AJQ20956.1"/>
    <property type="molecule type" value="Genomic_DNA"/>
</dbReference>
<evidence type="ECO:0000256" key="1">
    <source>
        <dbReference type="SAM" id="Phobius"/>
    </source>
</evidence>
<keyword evidence="3" id="KW-1185">Reference proteome</keyword>
<gene>
    <name evidence="2" type="primary">137</name>
    <name evidence="2" type="ORF">DET7_137</name>
</gene>
<dbReference type="RefSeq" id="YP_009140314.1">
    <property type="nucleotide sequence ID" value="NC_027119.1"/>
</dbReference>
<dbReference type="InterPro" id="IPR056036">
    <property type="entry name" value="DUF7618"/>
</dbReference>
<dbReference type="Pfam" id="PF24594">
    <property type="entry name" value="DUF7618"/>
    <property type="match status" value="1"/>
</dbReference>
<keyword evidence="1" id="KW-0472">Membrane</keyword>
<feature type="transmembrane region" description="Helical" evidence="1">
    <location>
        <begin position="85"/>
        <end position="104"/>
    </location>
</feature>
<evidence type="ECO:0000313" key="3">
    <source>
        <dbReference type="Proteomes" id="UP000032405"/>
    </source>
</evidence>
<dbReference type="Proteomes" id="UP000032405">
    <property type="component" value="Segment"/>
</dbReference>
<dbReference type="KEGG" id="vg:24366682"/>
<evidence type="ECO:0000313" key="2">
    <source>
        <dbReference type="EMBL" id="AJQ20956.1"/>
    </source>
</evidence>
<protein>
    <submittedName>
        <fullName evidence="2">Uncharacterized protein</fullName>
    </submittedName>
</protein>
<keyword evidence="1" id="KW-0812">Transmembrane</keyword>